<gene>
    <name evidence="13" type="ORF">KFE25_010861</name>
</gene>
<dbReference type="FunFam" id="3.10.290.60:FF:000001">
    <property type="entry name" value="Ubiquitin-activating enzyme E1 2"/>
    <property type="match status" value="1"/>
</dbReference>
<evidence type="ECO:0000256" key="6">
    <source>
        <dbReference type="ARBA" id="ARBA00022598"/>
    </source>
</evidence>
<evidence type="ECO:0000313" key="14">
    <source>
        <dbReference type="Proteomes" id="UP000751190"/>
    </source>
</evidence>
<dbReference type="GO" id="GO:0005524">
    <property type="term" value="F:ATP binding"/>
    <property type="evidence" value="ECO:0007669"/>
    <property type="project" value="UniProtKB-KW"/>
</dbReference>
<evidence type="ECO:0000256" key="1">
    <source>
        <dbReference type="ARBA" id="ARBA00000488"/>
    </source>
</evidence>
<dbReference type="Pfam" id="PF09358">
    <property type="entry name" value="E1_UFD"/>
    <property type="match status" value="1"/>
</dbReference>
<comment type="caution">
    <text evidence="13">The sequence shown here is derived from an EMBL/GenBank/DDBJ whole genome shotgun (WGS) entry which is preliminary data.</text>
</comment>
<feature type="domain" description="Ubiquitin-activating enzyme E1 C-terminal" evidence="12">
    <location>
        <begin position="886"/>
        <end position="1017"/>
    </location>
</feature>
<dbReference type="InterPro" id="IPR038252">
    <property type="entry name" value="UBA_E1_C_sf"/>
</dbReference>
<dbReference type="NCBIfam" id="TIGR01408">
    <property type="entry name" value="Ube1"/>
    <property type="match status" value="1"/>
</dbReference>
<dbReference type="UniPathway" id="UPA00143"/>
<name>A0A8J6C793_DIALT</name>
<dbReference type="InterPro" id="IPR042063">
    <property type="entry name" value="Ubi_acti_E1_SCCH"/>
</dbReference>
<dbReference type="CDD" id="cd01490">
    <property type="entry name" value="Ube1_repeat2"/>
    <property type="match status" value="1"/>
</dbReference>
<dbReference type="CDD" id="cd01491">
    <property type="entry name" value="Ube1_repeat1"/>
    <property type="match status" value="1"/>
</dbReference>
<dbReference type="AlphaFoldDB" id="A0A8J6C793"/>
<keyword evidence="6 11" id="KW-0436">Ligase</keyword>
<dbReference type="Pfam" id="PF00899">
    <property type="entry name" value="ThiF"/>
    <property type="match status" value="1"/>
</dbReference>
<evidence type="ECO:0000256" key="8">
    <source>
        <dbReference type="ARBA" id="ARBA00022786"/>
    </source>
</evidence>
<dbReference type="Pfam" id="PF10585">
    <property type="entry name" value="UBA_E1_SCCH"/>
    <property type="match status" value="1"/>
</dbReference>
<evidence type="ECO:0000256" key="2">
    <source>
        <dbReference type="ARBA" id="ARBA00004906"/>
    </source>
</evidence>
<dbReference type="FunFam" id="2.40.30.180:FF:000001">
    <property type="entry name" value="ubiquitin-like modifier-activating enzyme 1"/>
    <property type="match status" value="1"/>
</dbReference>
<dbReference type="InterPro" id="IPR018075">
    <property type="entry name" value="UBQ-activ_enz_E1"/>
</dbReference>
<evidence type="ECO:0000256" key="10">
    <source>
        <dbReference type="PROSITE-ProRule" id="PRU10132"/>
    </source>
</evidence>
<dbReference type="GO" id="GO:0005634">
    <property type="term" value="C:nucleus"/>
    <property type="evidence" value="ECO:0007669"/>
    <property type="project" value="TreeGrafter"/>
</dbReference>
<dbReference type="InterPro" id="IPR042449">
    <property type="entry name" value="Ub-E1_IAD_1"/>
</dbReference>
<evidence type="ECO:0000256" key="3">
    <source>
        <dbReference type="ARBA" id="ARBA00005673"/>
    </source>
</evidence>
<dbReference type="FunFam" id="3.40.50.720:FF:000015">
    <property type="entry name" value="Ubiquitin-activating enzyme E1 1"/>
    <property type="match status" value="1"/>
</dbReference>
<dbReference type="Gene3D" id="3.10.290.60">
    <property type="entry name" value="Ubiquitin-activating enzyme E1, UFD domain"/>
    <property type="match status" value="1"/>
</dbReference>
<protein>
    <recommendedName>
        <fullName evidence="5">E1 ubiquitin-activating enzyme</fullName>
        <ecNumber evidence="5">6.2.1.45</ecNumber>
    </recommendedName>
</protein>
<dbReference type="FunFam" id="1.10.10.2660:FF:000001">
    <property type="entry name" value="Ubiquitin-activating enzyme E1 1"/>
    <property type="match status" value="1"/>
</dbReference>
<dbReference type="InterPro" id="IPR033127">
    <property type="entry name" value="UBQ-activ_enz_E1_Cys_AS"/>
</dbReference>
<dbReference type="Proteomes" id="UP000751190">
    <property type="component" value="Unassembled WGS sequence"/>
</dbReference>
<dbReference type="InterPro" id="IPR045886">
    <property type="entry name" value="ThiF/MoeB/HesA"/>
</dbReference>
<evidence type="ECO:0000313" key="13">
    <source>
        <dbReference type="EMBL" id="KAG8460806.1"/>
    </source>
</evidence>
<comment type="subunit">
    <text evidence="4">Monomer.</text>
</comment>
<keyword evidence="9 11" id="KW-0067">ATP-binding</keyword>
<dbReference type="Gene3D" id="2.40.30.180">
    <property type="entry name" value="Ubiquitin-activating enzyme E1, FCCH domain"/>
    <property type="match status" value="1"/>
</dbReference>
<dbReference type="EC" id="6.2.1.45" evidence="5"/>
<dbReference type="PRINTS" id="PR01849">
    <property type="entry name" value="UBIQUITINACT"/>
</dbReference>
<proteinExistence type="inferred from homology"/>
<dbReference type="Pfam" id="PF16191">
    <property type="entry name" value="E1_4HB"/>
    <property type="match status" value="1"/>
</dbReference>
<reference evidence="13" key="1">
    <citation type="submission" date="2021-05" db="EMBL/GenBank/DDBJ databases">
        <title>The genome of the haptophyte Pavlova lutheri (Diacronema luteri, Pavlovales) - a model for lipid biosynthesis in eukaryotic algae.</title>
        <authorList>
            <person name="Hulatt C.J."/>
            <person name="Posewitz M.C."/>
        </authorList>
    </citation>
    <scope>NUCLEOTIDE SEQUENCE</scope>
    <source>
        <strain evidence="13">NIVA-4/92</strain>
    </source>
</reference>
<sequence>MGEPMEVDGKPSGELDEALYSRQLYVLGKEAMHKMTSCDVLIVGVRGLGIEIAKNVVLAGVRSVTLLDNEPATIADLGSNFFLHAADVGKPRAAVCAKRLAELNNYVSVRHLDGEFSPEAAAKFSVVVLADQPISLALRVNAVCHAAAIPMIRAETLGIMGSIFCDFGDAFVVSDTTGEEPMSVLVSSIGKDAAGVVTTHDEHRHGFEDGDHVTFTEVQGMTELNGCAPLKISVKGPYTFSVGDTSAYGDYVGGGYAHQVKMPATISHKPLAAALLEPSFLESDFGKMDRPLQLHALSQALSAFRDEHGGQLPTPGDASHVERVLALAKEANARLASPAELSEPLLRTIAAGSAASISPVCAFIGGIAAQEVLKAASAKFGPLTQFFYYDATEALPTPLDSPLPAAEIAPAGDRYDGMTAVFGRSVVARLKAQRYFLVGAGAIGCEMLKNWALMGLGAGEGGLIVVTDPDSIEKSNLNRQFLFRPWDVSKPKSVCAAAKVLEMNGEVHIDAQTHKVGDESEDIYSDDFMEGLSGICNALDNVNARLYMDSRAVYYKKPLLESGTLGTKGNVQVVVPFLTESYASSRDPPEKSIPVCTLKNFPNQIEHTIQWARDVFEGLFKQNAEDANAYLSQADFLSKLEQQPGVRKPTLQALHQNLVSDRPRTLDDCVAWARHRFEEYFHNTIAQLLFNFPLDMTTASGTPFWSGPKRPPAAQSFDPADELHLNFVIAAANLRAAMYGLSGSVDRAYFTKAARAVSVPRFVPKSGVRIQANENEANAAEPADDEEAECARLVGALPLSSQLAGFRLTPIEFEKDDDSNFHVAFVAATSNLRARNYKIAEADALRTKQIAGKIIPAIATTTALVTGLVCVELMKLVVGGKKIDDFKNGFANLALPFFAFSEPMPAPKVKMGGSGGEWTLWDRFEVNERRDLSLREFIDHFKDKHKLEVTMISSGVSIIYSFFTAKAKLEERMPMPMSELVKTISKTELPASSNWLTFELCCNELGDEGDEVEVPAVKYRWRKF</sequence>
<keyword evidence="14" id="KW-1185">Reference proteome</keyword>
<evidence type="ECO:0000256" key="11">
    <source>
        <dbReference type="RuleBase" id="RU000519"/>
    </source>
</evidence>
<dbReference type="InterPro" id="IPR042302">
    <property type="entry name" value="E1_FCCH_sf"/>
</dbReference>
<dbReference type="FunFam" id="3.50.50.80:FF:000001">
    <property type="entry name" value="ubiquitin-like modifier-activating enzyme 1"/>
    <property type="match status" value="1"/>
</dbReference>
<dbReference type="EMBL" id="JAGTXO010000030">
    <property type="protein sequence ID" value="KAG8460806.1"/>
    <property type="molecule type" value="Genomic_DNA"/>
</dbReference>
<evidence type="ECO:0000259" key="12">
    <source>
        <dbReference type="SMART" id="SM00985"/>
    </source>
</evidence>
<organism evidence="13 14">
    <name type="scientific">Diacronema lutheri</name>
    <name type="common">Unicellular marine alga</name>
    <name type="synonym">Monochrysis lutheri</name>
    <dbReference type="NCBI Taxonomy" id="2081491"/>
    <lineage>
        <taxon>Eukaryota</taxon>
        <taxon>Haptista</taxon>
        <taxon>Haptophyta</taxon>
        <taxon>Pavlovophyceae</taxon>
        <taxon>Pavlovales</taxon>
        <taxon>Pavlovaceae</taxon>
        <taxon>Diacronema</taxon>
    </lineage>
</organism>
<dbReference type="Gene3D" id="3.40.50.12550">
    <property type="entry name" value="Ubiquitin-activating enzyme E1, inactive adenylation domain, subdomain 2"/>
    <property type="match status" value="1"/>
</dbReference>
<evidence type="ECO:0000256" key="9">
    <source>
        <dbReference type="ARBA" id="ARBA00022840"/>
    </source>
</evidence>
<dbReference type="OMA" id="CIREKCN"/>
<comment type="pathway">
    <text evidence="2">Protein modification; protein ubiquitination.</text>
</comment>
<comment type="catalytic activity">
    <reaction evidence="1">
        <text>ATP + ubiquitin + [E1 ubiquitin-activating enzyme]-L-cysteine = AMP + diphosphate + S-ubiquitinyl-[E1 ubiquitin-activating enzyme]-L-cysteine.</text>
        <dbReference type="EC" id="6.2.1.45"/>
    </reaction>
</comment>
<dbReference type="GO" id="GO:0004839">
    <property type="term" value="F:ubiquitin activating enzyme activity"/>
    <property type="evidence" value="ECO:0007669"/>
    <property type="project" value="UniProtKB-EC"/>
</dbReference>
<dbReference type="SUPFAM" id="SSF69572">
    <property type="entry name" value="Activating enzymes of the ubiquitin-like proteins"/>
    <property type="match status" value="2"/>
</dbReference>
<dbReference type="InterPro" id="IPR000011">
    <property type="entry name" value="UBQ/SUMO-activ_enz_E1-like"/>
</dbReference>
<dbReference type="Gene3D" id="1.10.10.2660">
    <property type="entry name" value="Ubiquitin-activating enzyme E1, SCCH domain"/>
    <property type="match status" value="1"/>
</dbReference>
<dbReference type="PROSITE" id="PS00865">
    <property type="entry name" value="UBIQUITIN_ACTIVAT_2"/>
    <property type="match status" value="1"/>
</dbReference>
<dbReference type="InterPro" id="IPR032420">
    <property type="entry name" value="E1_4HB"/>
</dbReference>
<dbReference type="SMART" id="SM00985">
    <property type="entry name" value="UBA_e1_C"/>
    <property type="match status" value="1"/>
</dbReference>
<evidence type="ECO:0000256" key="5">
    <source>
        <dbReference type="ARBA" id="ARBA00012990"/>
    </source>
</evidence>
<accession>A0A8J6C793</accession>
<dbReference type="OrthoDB" id="10252231at2759"/>
<dbReference type="InterPro" id="IPR000594">
    <property type="entry name" value="ThiF_NAD_FAD-bd"/>
</dbReference>
<dbReference type="GO" id="GO:0005737">
    <property type="term" value="C:cytoplasm"/>
    <property type="evidence" value="ECO:0007669"/>
    <property type="project" value="TreeGrafter"/>
</dbReference>
<feature type="active site" description="Glycyl thioester intermediate" evidence="10">
    <location>
        <position position="596"/>
    </location>
</feature>
<dbReference type="PANTHER" id="PTHR10953:SF4">
    <property type="entry name" value="UBIQUITIN-ACTIVATING ENZYME E1 C-TERMINAL DOMAIN-CONTAINING PROTEIN"/>
    <property type="match status" value="1"/>
</dbReference>
<dbReference type="PANTHER" id="PTHR10953">
    <property type="entry name" value="UBIQUITIN-ACTIVATING ENZYME E1"/>
    <property type="match status" value="1"/>
</dbReference>
<dbReference type="InterPro" id="IPR019572">
    <property type="entry name" value="UBA_E1_SCCH"/>
</dbReference>
<keyword evidence="8 11" id="KW-0833">Ubl conjugation pathway</keyword>
<dbReference type="InterPro" id="IPR032418">
    <property type="entry name" value="E1_FCCH"/>
</dbReference>
<dbReference type="InterPro" id="IPR018965">
    <property type="entry name" value="Ub-activating_enz_E1_C"/>
</dbReference>
<dbReference type="Pfam" id="PF16190">
    <property type="entry name" value="E1_FCCH"/>
    <property type="match status" value="1"/>
</dbReference>
<evidence type="ECO:0000256" key="4">
    <source>
        <dbReference type="ARBA" id="ARBA00011245"/>
    </source>
</evidence>
<dbReference type="Gene3D" id="3.50.50.80">
    <property type="entry name" value="Ubiquitin-activating enzyme E1, inactive adenylation domain, subdomain 1"/>
    <property type="match status" value="1"/>
</dbReference>
<keyword evidence="7 11" id="KW-0547">Nucleotide-binding</keyword>
<dbReference type="InterPro" id="IPR035985">
    <property type="entry name" value="Ubiquitin-activating_enz"/>
</dbReference>
<evidence type="ECO:0000256" key="7">
    <source>
        <dbReference type="ARBA" id="ARBA00022741"/>
    </source>
</evidence>
<dbReference type="Gene3D" id="3.40.50.720">
    <property type="entry name" value="NAD(P)-binding Rossmann-like Domain"/>
    <property type="match status" value="1"/>
</dbReference>
<comment type="similarity">
    <text evidence="3 11">Belongs to the ubiquitin-activating E1 family.</text>
</comment>
<dbReference type="GO" id="GO:0006511">
    <property type="term" value="P:ubiquitin-dependent protein catabolic process"/>
    <property type="evidence" value="ECO:0007669"/>
    <property type="project" value="TreeGrafter"/>
</dbReference>
<dbReference type="GO" id="GO:0006974">
    <property type="term" value="P:DNA damage response"/>
    <property type="evidence" value="ECO:0007669"/>
    <property type="project" value="TreeGrafter"/>
</dbReference>